<organism evidence="1">
    <name type="scientific">Faunusvirus sp</name>
    <dbReference type="NCBI Taxonomy" id="2487766"/>
    <lineage>
        <taxon>Viruses</taxon>
        <taxon>Varidnaviria</taxon>
        <taxon>Bamfordvirae</taxon>
        <taxon>Nucleocytoviricota</taxon>
        <taxon>Megaviricetes</taxon>
        <taxon>Imitervirales</taxon>
        <taxon>Mimiviridae</taxon>
    </lineage>
</organism>
<evidence type="ECO:0000313" key="1">
    <source>
        <dbReference type="EMBL" id="AYV79725.1"/>
    </source>
</evidence>
<sequence length="256" mass="29087">MSRIILFCVITITLFLWCNYRGTAEHFNGLTPAATNDYQACCDKYGCESVNCQYAIHNSQSPMVLIGGIYPAIPGSSNANDAQSDRPFSLYRRYNIQAKQYEYFYKTQDLDTPGLIKIPTASELFNNDAVKLKNGVDYKISLFSQDGQKIHNYKYYNNLSTFTQFGIFNPSYSDRLIPEEFTRVGVLTAVDPKSAAEPDKLVLLEQVVAYKRGNYKYYAAYSGVIFELTNTMKVQDGDIINLPNTKTSYRYHEVAL</sequence>
<dbReference type="EMBL" id="MK072174">
    <property type="protein sequence ID" value="AYV79725.1"/>
    <property type="molecule type" value="Genomic_DNA"/>
</dbReference>
<protein>
    <submittedName>
        <fullName evidence="1">Uncharacterized protein</fullName>
    </submittedName>
</protein>
<reference evidence="1" key="1">
    <citation type="submission" date="2018-10" db="EMBL/GenBank/DDBJ databases">
        <title>Hidden diversity of soil giant viruses.</title>
        <authorList>
            <person name="Schulz F."/>
            <person name="Alteio L."/>
            <person name="Goudeau D."/>
            <person name="Ryan E.M."/>
            <person name="Malmstrom R.R."/>
            <person name="Blanchard J."/>
            <person name="Woyke T."/>
        </authorList>
    </citation>
    <scope>NUCLEOTIDE SEQUENCE</scope>
    <source>
        <strain evidence="1">FNV1</strain>
    </source>
</reference>
<name>A0A3G4ZXT9_9VIRU</name>
<gene>
    <name evidence="1" type="ORF">Faunusvirus43_2</name>
</gene>
<proteinExistence type="predicted"/>
<accession>A0A3G4ZXT9</accession>